<organism evidence="2 3">
    <name type="scientific">Rhizophagus clarus</name>
    <dbReference type="NCBI Taxonomy" id="94130"/>
    <lineage>
        <taxon>Eukaryota</taxon>
        <taxon>Fungi</taxon>
        <taxon>Fungi incertae sedis</taxon>
        <taxon>Mucoromycota</taxon>
        <taxon>Glomeromycotina</taxon>
        <taxon>Glomeromycetes</taxon>
        <taxon>Glomerales</taxon>
        <taxon>Glomeraceae</taxon>
        <taxon>Rhizophagus</taxon>
    </lineage>
</organism>
<evidence type="ECO:0000313" key="3">
    <source>
        <dbReference type="Proteomes" id="UP000615446"/>
    </source>
</evidence>
<keyword evidence="1" id="KW-1133">Transmembrane helix</keyword>
<dbReference type="Proteomes" id="UP000615446">
    <property type="component" value="Unassembled WGS sequence"/>
</dbReference>
<evidence type="ECO:0000313" key="2">
    <source>
        <dbReference type="EMBL" id="GES77032.1"/>
    </source>
</evidence>
<name>A0A8H3QFF4_9GLOM</name>
<keyword evidence="1" id="KW-0812">Transmembrane</keyword>
<dbReference type="OrthoDB" id="10579512at2759"/>
<sequence length="245" mass="29117">MWDICKKRSFWDQIKYKFTFAEIEDWLNKQTGHTSVKIQDFTDDCLSISFRLIWYGDHQLRKIFAESQIHPVEMKEVHCTATYGHKTEKFLWAVTRKQIFLSALKTRLQTCFTFPNRTKDEHIVINCKSGKERIRLVDDEDLACEFLRLHKISQYITSTNEATRCEYISHIIYDMASIYGGEKRGQNVIQLQISIQRNPKKRSYEIAGLQEDIMYGIISIAVDWVIIKIILFNLRIIAKERWKCY</sequence>
<feature type="transmembrane region" description="Helical" evidence="1">
    <location>
        <begin position="213"/>
        <end position="234"/>
    </location>
</feature>
<evidence type="ECO:0000256" key="1">
    <source>
        <dbReference type="SAM" id="Phobius"/>
    </source>
</evidence>
<proteinExistence type="predicted"/>
<accession>A0A8H3QFF4</accession>
<dbReference type="AlphaFoldDB" id="A0A8H3QFF4"/>
<keyword evidence="1" id="KW-0472">Membrane</keyword>
<reference evidence="2" key="1">
    <citation type="submission" date="2019-10" db="EMBL/GenBank/DDBJ databases">
        <title>Conservation and host-specific expression of non-tandemly repeated heterogenous ribosome RNA gene in arbuscular mycorrhizal fungi.</title>
        <authorList>
            <person name="Maeda T."/>
            <person name="Kobayashi Y."/>
            <person name="Nakagawa T."/>
            <person name="Ezawa T."/>
            <person name="Yamaguchi K."/>
            <person name="Bino T."/>
            <person name="Nishimoto Y."/>
            <person name="Shigenobu S."/>
            <person name="Kawaguchi M."/>
        </authorList>
    </citation>
    <scope>NUCLEOTIDE SEQUENCE</scope>
    <source>
        <strain evidence="2">HR1</strain>
    </source>
</reference>
<gene>
    <name evidence="2" type="ORF">RCL2_000442100</name>
</gene>
<protein>
    <submittedName>
        <fullName evidence="2">Uncharacterized protein</fullName>
    </submittedName>
</protein>
<dbReference type="EMBL" id="BLAL01000028">
    <property type="protein sequence ID" value="GES77032.1"/>
    <property type="molecule type" value="Genomic_DNA"/>
</dbReference>
<comment type="caution">
    <text evidence="2">The sequence shown here is derived from an EMBL/GenBank/DDBJ whole genome shotgun (WGS) entry which is preliminary data.</text>
</comment>